<dbReference type="EMBL" id="JACDTQ010001259">
    <property type="protein sequence ID" value="KAF5923477.1"/>
    <property type="molecule type" value="Genomic_DNA"/>
</dbReference>
<accession>A0A7J7F6A1</accession>
<feature type="region of interest" description="Disordered" evidence="3">
    <location>
        <begin position="1"/>
        <end position="25"/>
    </location>
</feature>
<dbReference type="GO" id="GO:0004386">
    <property type="term" value="F:helicase activity"/>
    <property type="evidence" value="ECO:0007669"/>
    <property type="project" value="UniProtKB-KW"/>
</dbReference>
<sequence length="262" mass="30816">MKEREREKEREKRRERERRETGSQKTFSEDVMETLVVVLANLFGRRHFSPCVKNFKKKFSRSTVILDDLPKDFAAVVVEEHNDRIQKNFGSFLLSISRLADMRKEYQLPLSEIDFSGKKYEDSQLVSHLMPGAESRTAVSPFACLSNITDQDLFGINVVNDAMLRTIEVNVKNTPFLCLNKCDKNGRKCPLNGYVLNFYKHGSLRALTLDNRYDLFYFNIFYRYMCFCAKYGRCFQFDQRFCSCYSVHQDFTKVILKIEEKI</sequence>
<evidence type="ECO:0000256" key="1">
    <source>
        <dbReference type="ARBA" id="ARBA00022801"/>
    </source>
</evidence>
<keyword evidence="5" id="KW-1185">Reference proteome</keyword>
<evidence type="ECO:0000313" key="5">
    <source>
        <dbReference type="Proteomes" id="UP000551758"/>
    </source>
</evidence>
<comment type="caution">
    <text evidence="4">The sequence shown here is derived from an EMBL/GenBank/DDBJ whole genome shotgun (WGS) entry which is preliminary data.</text>
</comment>
<reference evidence="4 5" key="1">
    <citation type="journal article" date="2020" name="Mol. Biol. Evol.">
        <title>Interspecific Gene Flow and the Evolution of Specialization in Black and White Rhinoceros.</title>
        <authorList>
            <person name="Moodley Y."/>
            <person name="Westbury M.V."/>
            <person name="Russo I.M."/>
            <person name="Gopalakrishnan S."/>
            <person name="Rakotoarivelo A."/>
            <person name="Olsen R.A."/>
            <person name="Prost S."/>
            <person name="Tunstall T."/>
            <person name="Ryder O.A."/>
            <person name="Dalen L."/>
            <person name="Bruford M.W."/>
        </authorList>
    </citation>
    <scope>NUCLEOTIDE SEQUENCE [LARGE SCALE GENOMIC DNA]</scope>
    <source>
        <strain evidence="4">SBR-YM</strain>
        <tissue evidence="4">Skin</tissue>
    </source>
</reference>
<gene>
    <name evidence="4" type="ORF">HPG69_006648</name>
</gene>
<protein>
    <submittedName>
        <fullName evidence="4">Uncharacterized protein</fullName>
    </submittedName>
</protein>
<evidence type="ECO:0000256" key="2">
    <source>
        <dbReference type="ARBA" id="ARBA00022806"/>
    </source>
</evidence>
<feature type="compositionally biased region" description="Basic and acidic residues" evidence="3">
    <location>
        <begin position="1"/>
        <end position="22"/>
    </location>
</feature>
<organism evidence="4 5">
    <name type="scientific">Diceros bicornis minor</name>
    <name type="common">South-central black rhinoceros</name>
    <dbReference type="NCBI Taxonomy" id="77932"/>
    <lineage>
        <taxon>Eukaryota</taxon>
        <taxon>Metazoa</taxon>
        <taxon>Chordata</taxon>
        <taxon>Craniata</taxon>
        <taxon>Vertebrata</taxon>
        <taxon>Euteleostomi</taxon>
        <taxon>Mammalia</taxon>
        <taxon>Eutheria</taxon>
        <taxon>Laurasiatheria</taxon>
        <taxon>Perissodactyla</taxon>
        <taxon>Rhinocerotidae</taxon>
        <taxon>Diceros</taxon>
    </lineage>
</organism>
<keyword evidence="1" id="KW-0378">Hydrolase</keyword>
<evidence type="ECO:0000313" key="4">
    <source>
        <dbReference type="EMBL" id="KAF5923477.1"/>
    </source>
</evidence>
<dbReference type="Proteomes" id="UP000551758">
    <property type="component" value="Unassembled WGS sequence"/>
</dbReference>
<dbReference type="PANTHER" id="PTHR44533:SF5">
    <property type="entry name" value="DEXD_H-BOX HELICASE 60"/>
    <property type="match status" value="1"/>
</dbReference>
<dbReference type="AlphaFoldDB" id="A0A7J7F6A1"/>
<evidence type="ECO:0000256" key="3">
    <source>
        <dbReference type="SAM" id="MobiDB-lite"/>
    </source>
</evidence>
<proteinExistence type="predicted"/>
<keyword evidence="2" id="KW-0347">Helicase</keyword>
<dbReference type="GO" id="GO:0016787">
    <property type="term" value="F:hydrolase activity"/>
    <property type="evidence" value="ECO:0007669"/>
    <property type="project" value="UniProtKB-KW"/>
</dbReference>
<keyword evidence="2" id="KW-0547">Nucleotide-binding</keyword>
<dbReference type="GO" id="GO:0005737">
    <property type="term" value="C:cytoplasm"/>
    <property type="evidence" value="ECO:0007669"/>
    <property type="project" value="TreeGrafter"/>
</dbReference>
<keyword evidence="2" id="KW-0067">ATP-binding</keyword>
<dbReference type="InterPro" id="IPR052431">
    <property type="entry name" value="SKI2_subfamily_helicases"/>
</dbReference>
<dbReference type="PANTHER" id="PTHR44533">
    <property type="entry name" value="DEAD/H RNA HELICASE, PUTATIVE-RELATED"/>
    <property type="match status" value="1"/>
</dbReference>
<name>A0A7J7F6A1_DICBM</name>